<organism evidence="10 11">
    <name type="scientific">Extibacter muris</name>
    <dbReference type="NCBI Taxonomy" id="1796622"/>
    <lineage>
        <taxon>Bacteria</taxon>
        <taxon>Bacillati</taxon>
        <taxon>Bacillota</taxon>
        <taxon>Clostridia</taxon>
        <taxon>Lachnospirales</taxon>
        <taxon>Lachnospiraceae</taxon>
        <taxon>Extibacter</taxon>
    </lineage>
</organism>
<evidence type="ECO:0000313" key="11">
    <source>
        <dbReference type="Proteomes" id="UP000295710"/>
    </source>
</evidence>
<dbReference type="Pfam" id="PF24568">
    <property type="entry name" value="CC_PcsB"/>
    <property type="match status" value="1"/>
</dbReference>
<feature type="chain" id="PRO_5020724810" evidence="8">
    <location>
        <begin position="25"/>
        <end position="361"/>
    </location>
</feature>
<dbReference type="RefSeq" id="WP_132281442.1">
    <property type="nucleotide sequence ID" value="NZ_JAOBST010000071.1"/>
</dbReference>
<dbReference type="InterPro" id="IPR057309">
    <property type="entry name" value="PcsB_CC"/>
</dbReference>
<dbReference type="EMBL" id="SMMX01000031">
    <property type="protein sequence ID" value="TDA20135.1"/>
    <property type="molecule type" value="Genomic_DNA"/>
</dbReference>
<dbReference type="InterPro" id="IPR051202">
    <property type="entry name" value="Peptidase_C40"/>
</dbReference>
<dbReference type="InterPro" id="IPR038765">
    <property type="entry name" value="Papain-like_cys_pep_sf"/>
</dbReference>
<keyword evidence="5" id="KW-0788">Thiol protease</keyword>
<proteinExistence type="inferred from homology"/>
<keyword evidence="4 10" id="KW-0378">Hydrolase</keyword>
<comment type="similarity">
    <text evidence="1">Belongs to the peptidase C40 family.</text>
</comment>
<feature type="compositionally biased region" description="Low complexity" evidence="7">
    <location>
        <begin position="204"/>
        <end position="223"/>
    </location>
</feature>
<keyword evidence="2" id="KW-0645">Protease</keyword>
<feature type="coiled-coil region" evidence="6">
    <location>
        <begin position="28"/>
        <end position="94"/>
    </location>
</feature>
<feature type="region of interest" description="Disordered" evidence="7">
    <location>
        <begin position="204"/>
        <end position="245"/>
    </location>
</feature>
<comment type="caution">
    <text evidence="10">The sequence shown here is derived from an EMBL/GenBank/DDBJ whole genome shotgun (WGS) entry which is preliminary data.</text>
</comment>
<protein>
    <submittedName>
        <fullName evidence="10">Hydrolase</fullName>
    </submittedName>
</protein>
<reference evidence="10 11" key="1">
    <citation type="journal article" date="2016" name="Nat. Microbiol.">
        <title>The Mouse Intestinal Bacterial Collection (miBC) provides host-specific insight into cultured diversity and functional potential of the gut microbiota.</title>
        <authorList>
            <person name="Lagkouvardos I."/>
            <person name="Pukall R."/>
            <person name="Abt B."/>
            <person name="Foesel B.U."/>
            <person name="Meier-Kolthoff J.P."/>
            <person name="Kumar N."/>
            <person name="Bresciani A."/>
            <person name="Martinez I."/>
            <person name="Just S."/>
            <person name="Ziegler C."/>
            <person name="Brugiroux S."/>
            <person name="Garzetti D."/>
            <person name="Wenning M."/>
            <person name="Bui T.P."/>
            <person name="Wang J."/>
            <person name="Hugenholtz F."/>
            <person name="Plugge C.M."/>
            <person name="Peterson D.A."/>
            <person name="Hornef M.W."/>
            <person name="Baines J.F."/>
            <person name="Smidt H."/>
            <person name="Walter J."/>
            <person name="Kristiansen K."/>
            <person name="Nielsen H.B."/>
            <person name="Haller D."/>
            <person name="Overmann J."/>
            <person name="Stecher B."/>
            <person name="Clavel T."/>
        </authorList>
    </citation>
    <scope>NUCLEOTIDE SEQUENCE [LARGE SCALE GENOMIC DNA]</scope>
    <source>
        <strain evidence="10 11">DSM 28560</strain>
    </source>
</reference>
<sequence>MRKLCKVCTISLLAGALVVTPVFAEPSVDDLENSKAAAESEVNALQSELSATLEKITSLEAELQEKTEAVVKTNEELEEAAYQERQQYSDMKLRIQYMYEEGDGSVVETLLSAKSFSDLVNKAEYVQNVHSYDKQKLEEYIKTKEKVETLKNSLDTEVENMQSKQAALQEEKVSLSSTISSKQSQIAQLDQSIQDALAAAVEEQQAAGEAGGNAQDDADAGATDQGGSGNGGGNDDKHYAPPSGGSGSAVANYACQFVGNKYVYGGSSLTNGTDCSGFTMAVYAAFGVSLPHNDAAQEACGRAVSYSEAQPGDLIFYGGHVGIYIGGGSIVHASNSAPYPEGGIKISSATYRPIKCVRRIF</sequence>
<dbReference type="GO" id="GO:0006508">
    <property type="term" value="P:proteolysis"/>
    <property type="evidence" value="ECO:0007669"/>
    <property type="project" value="UniProtKB-KW"/>
</dbReference>
<evidence type="ECO:0000259" key="9">
    <source>
        <dbReference type="PROSITE" id="PS51935"/>
    </source>
</evidence>
<evidence type="ECO:0000256" key="4">
    <source>
        <dbReference type="ARBA" id="ARBA00022801"/>
    </source>
</evidence>
<dbReference type="PANTHER" id="PTHR47053">
    <property type="entry name" value="MUREIN DD-ENDOPEPTIDASE MEPH-RELATED"/>
    <property type="match status" value="1"/>
</dbReference>
<accession>A0A4R4F988</accession>
<dbReference type="AlphaFoldDB" id="A0A4R4F988"/>
<evidence type="ECO:0000256" key="3">
    <source>
        <dbReference type="ARBA" id="ARBA00022729"/>
    </source>
</evidence>
<dbReference type="InterPro" id="IPR000064">
    <property type="entry name" value="NLP_P60_dom"/>
</dbReference>
<evidence type="ECO:0000256" key="1">
    <source>
        <dbReference type="ARBA" id="ARBA00007074"/>
    </source>
</evidence>
<evidence type="ECO:0000256" key="7">
    <source>
        <dbReference type="SAM" id="MobiDB-lite"/>
    </source>
</evidence>
<dbReference type="PANTHER" id="PTHR47053:SF1">
    <property type="entry name" value="MUREIN DD-ENDOPEPTIDASE MEPH-RELATED"/>
    <property type="match status" value="1"/>
</dbReference>
<evidence type="ECO:0000256" key="8">
    <source>
        <dbReference type="SAM" id="SignalP"/>
    </source>
</evidence>
<keyword evidence="3 8" id="KW-0732">Signal</keyword>
<dbReference type="Pfam" id="PF00877">
    <property type="entry name" value="NLPC_P60"/>
    <property type="match status" value="1"/>
</dbReference>
<keyword evidence="6" id="KW-0175">Coiled coil</keyword>
<evidence type="ECO:0000256" key="5">
    <source>
        <dbReference type="ARBA" id="ARBA00022807"/>
    </source>
</evidence>
<feature type="signal peptide" evidence="8">
    <location>
        <begin position="1"/>
        <end position="24"/>
    </location>
</feature>
<evidence type="ECO:0000313" key="10">
    <source>
        <dbReference type="EMBL" id="TDA20135.1"/>
    </source>
</evidence>
<dbReference type="Proteomes" id="UP000295710">
    <property type="component" value="Unassembled WGS sequence"/>
</dbReference>
<evidence type="ECO:0000256" key="6">
    <source>
        <dbReference type="SAM" id="Coils"/>
    </source>
</evidence>
<dbReference type="Gene3D" id="6.10.250.3150">
    <property type="match status" value="1"/>
</dbReference>
<dbReference type="Gene3D" id="3.90.1720.10">
    <property type="entry name" value="endopeptidase domain like (from Nostoc punctiforme)"/>
    <property type="match status" value="1"/>
</dbReference>
<name>A0A4R4F988_9FIRM</name>
<feature type="compositionally biased region" description="Gly residues" evidence="7">
    <location>
        <begin position="224"/>
        <end position="233"/>
    </location>
</feature>
<feature type="coiled-coil region" evidence="6">
    <location>
        <begin position="137"/>
        <end position="178"/>
    </location>
</feature>
<feature type="domain" description="NlpC/P60" evidence="9">
    <location>
        <begin position="244"/>
        <end position="361"/>
    </location>
</feature>
<dbReference type="GO" id="GO:0008234">
    <property type="term" value="F:cysteine-type peptidase activity"/>
    <property type="evidence" value="ECO:0007669"/>
    <property type="project" value="UniProtKB-KW"/>
</dbReference>
<evidence type="ECO:0000256" key="2">
    <source>
        <dbReference type="ARBA" id="ARBA00022670"/>
    </source>
</evidence>
<dbReference type="SUPFAM" id="SSF54001">
    <property type="entry name" value="Cysteine proteinases"/>
    <property type="match status" value="1"/>
</dbReference>
<keyword evidence="11" id="KW-1185">Reference proteome</keyword>
<gene>
    <name evidence="10" type="ORF">E1963_18660</name>
</gene>
<dbReference type="PROSITE" id="PS51935">
    <property type="entry name" value="NLPC_P60"/>
    <property type="match status" value="1"/>
</dbReference>